<feature type="region of interest" description="Disordered" evidence="1">
    <location>
        <begin position="1"/>
        <end position="107"/>
    </location>
</feature>
<sequence>MGSLEAPLKRELRSDAGRGARAALVPDDDAAPSGKDSPLRAPSVGASNDTADGPPWKRDTAVLGAARRRPERAEASAGPSPKKRRGLGSGPTLRARAAPSPPPELPDLHDLLTEFGRIELNADLLRAIQRTDAREPAARARRARALLDRAAFERVVAAAKLRLVADMRRLREASEDGSAVFLRAALRQYAMRAVAACAKQDSEDDDSDDGDWGSSVSAKSASEAAPRPGEAEATAAAELVRHLSVEAPEERASAHPPTRADSVSSRRAREAGSTAASAAPNGRDSRGSGQDREFSEEEVTAEWGSSLVCADLTINDIGSRYWPFRRGAAGEARGAARRRAARSAQGSPRPASADQRWLEADGPRFDRLIGELVDGLTDAIGEALRGEQGADSAAYHPGVQSLVAATAFDDVLRDCSSSLQSPVASEEVRRRG</sequence>
<name>A0AAD9IMC6_PROWI</name>
<organism evidence="2 3">
    <name type="scientific">Prototheca wickerhamii</name>
    <dbReference type="NCBI Taxonomy" id="3111"/>
    <lineage>
        <taxon>Eukaryota</taxon>
        <taxon>Viridiplantae</taxon>
        <taxon>Chlorophyta</taxon>
        <taxon>core chlorophytes</taxon>
        <taxon>Trebouxiophyceae</taxon>
        <taxon>Chlorellales</taxon>
        <taxon>Chlorellaceae</taxon>
        <taxon>Prototheca</taxon>
    </lineage>
</organism>
<accession>A0AAD9IMC6</accession>
<feature type="compositionally biased region" description="Basic and acidic residues" evidence="1">
    <location>
        <begin position="7"/>
        <end position="18"/>
    </location>
</feature>
<dbReference type="EMBL" id="JASFZW010000003">
    <property type="protein sequence ID" value="KAK2078907.1"/>
    <property type="molecule type" value="Genomic_DNA"/>
</dbReference>
<feature type="compositionally biased region" description="Acidic residues" evidence="1">
    <location>
        <begin position="202"/>
        <end position="211"/>
    </location>
</feature>
<evidence type="ECO:0000313" key="2">
    <source>
        <dbReference type="EMBL" id="KAK2078907.1"/>
    </source>
</evidence>
<proteinExistence type="predicted"/>
<dbReference type="AlphaFoldDB" id="A0AAD9IMC6"/>
<gene>
    <name evidence="2" type="ORF">QBZ16_002597</name>
</gene>
<evidence type="ECO:0000313" key="3">
    <source>
        <dbReference type="Proteomes" id="UP001255856"/>
    </source>
</evidence>
<reference evidence="2" key="1">
    <citation type="submission" date="2021-01" db="EMBL/GenBank/DDBJ databases">
        <authorList>
            <person name="Eckstrom K.M.E."/>
        </authorList>
    </citation>
    <scope>NUCLEOTIDE SEQUENCE</scope>
    <source>
        <strain evidence="2">UVCC 0001</strain>
    </source>
</reference>
<feature type="compositionally biased region" description="Low complexity" evidence="1">
    <location>
        <begin position="342"/>
        <end position="353"/>
    </location>
</feature>
<evidence type="ECO:0000256" key="1">
    <source>
        <dbReference type="SAM" id="MobiDB-lite"/>
    </source>
</evidence>
<feature type="compositionally biased region" description="Low complexity" evidence="1">
    <location>
        <begin position="212"/>
        <end position="225"/>
    </location>
</feature>
<feature type="region of interest" description="Disordered" evidence="1">
    <location>
        <begin position="246"/>
        <end position="300"/>
    </location>
</feature>
<comment type="caution">
    <text evidence="2">The sequence shown here is derived from an EMBL/GenBank/DDBJ whole genome shotgun (WGS) entry which is preliminary data.</text>
</comment>
<keyword evidence="3" id="KW-1185">Reference proteome</keyword>
<feature type="region of interest" description="Disordered" evidence="1">
    <location>
        <begin position="200"/>
        <end position="234"/>
    </location>
</feature>
<protein>
    <submittedName>
        <fullName evidence="2">Uncharacterized protein</fullName>
    </submittedName>
</protein>
<dbReference type="Proteomes" id="UP001255856">
    <property type="component" value="Unassembled WGS sequence"/>
</dbReference>
<feature type="region of interest" description="Disordered" evidence="1">
    <location>
        <begin position="335"/>
        <end position="354"/>
    </location>
</feature>
<feature type="compositionally biased region" description="Basic and acidic residues" evidence="1">
    <location>
        <begin position="283"/>
        <end position="293"/>
    </location>
</feature>